<dbReference type="GO" id="GO:0004483">
    <property type="term" value="F:methyltransferase cap1 activity"/>
    <property type="evidence" value="ECO:0007669"/>
    <property type="project" value="TreeGrafter"/>
</dbReference>
<comment type="caution">
    <text evidence="10">The sequence shown here is derived from an EMBL/GenBank/DDBJ whole genome shotgun (WGS) entry which is preliminary data.</text>
</comment>
<dbReference type="EC" id="2.1.1.296" evidence="1"/>
<feature type="binding site" evidence="7">
    <location>
        <position position="145"/>
    </location>
    <ligand>
        <name>S-adenosyl-L-methionine</name>
        <dbReference type="ChEBI" id="CHEBI:59789"/>
    </ligand>
</feature>
<dbReference type="AlphaFoldDB" id="A0A210QLX0"/>
<sequence length="817" mass="92899">MTSQRKRKISGSSSLQADPASKKRVEKLFQKKFSYSPNSNKSKYAPPSLSIACECGEWLIEETQQMKVNLNAVKDKLSDKDISLWHAHTGQMNLAGTVISELRENFKPELCTQAWCKFYEIVSTFKLIDFGNPEFNSVHLCEAPGAFITSLNHYLISHDYQGTWTWFGNTLNPYYEGNNVSQMIADDRFILHSLPYWDFGADGTGNLMDWDNLQQLAATCQKMAPIHLVTCDGSIDCQDTPGDQEAVVSRLHCSEALAAMTILSPGGSLVLKKFTMFECETVCLLYLLNCAFDQVEVFKPATSKSGNSEVYVIGTGFHGNSTIAGLTDYVKHYFQNGAVQMLFRRECIPDTFVSEHVACCEMFTSLQRETICNNLDHYPSVSEQYVLWLETMRDYCAEMYITKFDLKQISVNCRIGHSYRKKRLSHSAQSFKNDYTPFDQKRRSGTFTDRHNSNELPWQQRVHHLDRYNVKPPKIIWCQFEAFLEDMDGEDCSCGKPVSRLINSRFCDGKLIQQMQELIQNAKDYRNSLHAPPLSSVSHALDGLTHDCEESTGSECERSEVTEEKSDYTVVLLSDETPSSDDDKWEDPRISKVLHMGLTSVKSPDEDDNIIFYVDITTDKYCGEMEILSQCTLLSWTHTLLKKLKMADSLIVRMSTCLTRFTAGIVYMMGHSFSRIGFLQDTDGTRVQQLLICEEYAGGPVRVLKQLDAIQEKLENIGKESIPQTSTMDSERESDVQSEMETRAECNSTFQDEREKISSGSKLTLMETVPLTILLQDSLFVASLCHSNATLLRSFVRMVGDRERELYPMETQPDRLE</sequence>
<dbReference type="InterPro" id="IPR002877">
    <property type="entry name" value="RNA_MeTrfase_FtsJ_dom"/>
</dbReference>
<keyword evidence="11" id="KW-1185">Reference proteome</keyword>
<dbReference type="GO" id="GO:0120550">
    <property type="term" value="F:methyltransferase cap2 activity"/>
    <property type="evidence" value="ECO:0007669"/>
    <property type="project" value="UniProtKB-EC"/>
</dbReference>
<evidence type="ECO:0000256" key="3">
    <source>
        <dbReference type="ARBA" id="ARBA00022603"/>
    </source>
</evidence>
<name>A0A210QLX0_MIZYE</name>
<dbReference type="InterPro" id="IPR025807">
    <property type="entry name" value="Adrift-typ_MeTrfase"/>
</dbReference>
<evidence type="ECO:0000256" key="7">
    <source>
        <dbReference type="PROSITE-ProRule" id="PRU00946"/>
    </source>
</evidence>
<gene>
    <name evidence="10" type="ORF">KP79_PYT04529</name>
</gene>
<feature type="domain" description="Adrift-type SAM-dependent 2'-O-MTase" evidence="9">
    <location>
        <begin position="109"/>
        <end position="319"/>
    </location>
</feature>
<evidence type="ECO:0000313" key="10">
    <source>
        <dbReference type="EMBL" id="OWF49722.1"/>
    </source>
</evidence>
<evidence type="ECO:0000259" key="9">
    <source>
        <dbReference type="PROSITE" id="PS51614"/>
    </source>
</evidence>
<dbReference type="InterPro" id="IPR029063">
    <property type="entry name" value="SAM-dependent_MTases_sf"/>
</dbReference>
<keyword evidence="3 7" id="KW-0489">Methyltransferase</keyword>
<feature type="binding site" evidence="7">
    <location>
        <position position="164"/>
    </location>
    <ligand>
        <name>S-adenosyl-L-methionine</name>
        <dbReference type="ChEBI" id="CHEBI:59789"/>
    </ligand>
</feature>
<evidence type="ECO:0000256" key="8">
    <source>
        <dbReference type="SAM" id="MobiDB-lite"/>
    </source>
</evidence>
<keyword evidence="5 7" id="KW-0949">S-adenosyl-L-methionine</keyword>
<dbReference type="GO" id="GO:0006370">
    <property type="term" value="P:7-methylguanosine mRNA capping"/>
    <property type="evidence" value="ECO:0007669"/>
    <property type="project" value="TreeGrafter"/>
</dbReference>
<dbReference type="GO" id="GO:0005634">
    <property type="term" value="C:nucleus"/>
    <property type="evidence" value="ECO:0007669"/>
    <property type="project" value="UniProtKB-ARBA"/>
</dbReference>
<reference evidence="10 11" key="1">
    <citation type="journal article" date="2017" name="Nat. Ecol. Evol.">
        <title>Scallop genome provides insights into evolution of bilaterian karyotype and development.</title>
        <authorList>
            <person name="Wang S."/>
            <person name="Zhang J."/>
            <person name="Jiao W."/>
            <person name="Li J."/>
            <person name="Xun X."/>
            <person name="Sun Y."/>
            <person name="Guo X."/>
            <person name="Huan P."/>
            <person name="Dong B."/>
            <person name="Zhang L."/>
            <person name="Hu X."/>
            <person name="Sun X."/>
            <person name="Wang J."/>
            <person name="Zhao C."/>
            <person name="Wang Y."/>
            <person name="Wang D."/>
            <person name="Huang X."/>
            <person name="Wang R."/>
            <person name="Lv J."/>
            <person name="Li Y."/>
            <person name="Zhang Z."/>
            <person name="Liu B."/>
            <person name="Lu W."/>
            <person name="Hui Y."/>
            <person name="Liang J."/>
            <person name="Zhou Z."/>
            <person name="Hou R."/>
            <person name="Li X."/>
            <person name="Liu Y."/>
            <person name="Li H."/>
            <person name="Ning X."/>
            <person name="Lin Y."/>
            <person name="Zhao L."/>
            <person name="Xing Q."/>
            <person name="Dou J."/>
            <person name="Li Y."/>
            <person name="Mao J."/>
            <person name="Guo H."/>
            <person name="Dou H."/>
            <person name="Li T."/>
            <person name="Mu C."/>
            <person name="Jiang W."/>
            <person name="Fu Q."/>
            <person name="Fu X."/>
            <person name="Miao Y."/>
            <person name="Liu J."/>
            <person name="Yu Q."/>
            <person name="Li R."/>
            <person name="Liao H."/>
            <person name="Li X."/>
            <person name="Kong Y."/>
            <person name="Jiang Z."/>
            <person name="Chourrout D."/>
            <person name="Li R."/>
            <person name="Bao Z."/>
        </authorList>
    </citation>
    <scope>NUCLEOTIDE SEQUENCE [LARGE SCALE GENOMIC DNA]</scope>
    <source>
        <strain evidence="10 11">PY_sf001</strain>
    </source>
</reference>
<evidence type="ECO:0000256" key="4">
    <source>
        <dbReference type="ARBA" id="ARBA00022679"/>
    </source>
</evidence>
<dbReference type="GO" id="GO:0005737">
    <property type="term" value="C:cytoplasm"/>
    <property type="evidence" value="ECO:0007669"/>
    <property type="project" value="TreeGrafter"/>
</dbReference>
<evidence type="ECO:0000256" key="6">
    <source>
        <dbReference type="ARBA" id="ARBA00049477"/>
    </source>
</evidence>
<dbReference type="PANTHER" id="PTHR16121">
    <property type="entry name" value="CAP-SPECIFIC MRNA (NUCLEOSIDE-2'-O-)-METHYLTRANSFERASE 1-RELATED"/>
    <property type="match status" value="1"/>
</dbReference>
<proteinExistence type="predicted"/>
<keyword evidence="4 7" id="KW-0808">Transferase</keyword>
<feature type="region of interest" description="Disordered" evidence="8">
    <location>
        <begin position="1"/>
        <end position="23"/>
    </location>
</feature>
<dbReference type="Proteomes" id="UP000242188">
    <property type="component" value="Unassembled WGS sequence"/>
</dbReference>
<feature type="binding site" evidence="7">
    <location>
        <position position="232"/>
    </location>
    <ligand>
        <name>S-adenosyl-L-methionine</name>
        <dbReference type="ChEBI" id="CHEBI:59789"/>
    </ligand>
</feature>
<dbReference type="Gene3D" id="3.40.50.12760">
    <property type="match status" value="2"/>
</dbReference>
<dbReference type="PANTHER" id="PTHR16121:SF2">
    <property type="entry name" value="CAP-SPECIFIC MRNA (NUCLEOSIDE-2'-O-)-METHYLTRANSFERASE 2"/>
    <property type="match status" value="1"/>
</dbReference>
<dbReference type="InterPro" id="IPR050851">
    <property type="entry name" value="mRNA_Cap_2O-Ribose_MeTrfase"/>
</dbReference>
<evidence type="ECO:0000256" key="1">
    <source>
        <dbReference type="ARBA" id="ARBA00012770"/>
    </source>
</evidence>
<organism evidence="10 11">
    <name type="scientific">Mizuhopecten yessoensis</name>
    <name type="common">Japanese scallop</name>
    <name type="synonym">Patinopecten yessoensis</name>
    <dbReference type="NCBI Taxonomy" id="6573"/>
    <lineage>
        <taxon>Eukaryota</taxon>
        <taxon>Metazoa</taxon>
        <taxon>Spiralia</taxon>
        <taxon>Lophotrochozoa</taxon>
        <taxon>Mollusca</taxon>
        <taxon>Bivalvia</taxon>
        <taxon>Autobranchia</taxon>
        <taxon>Pteriomorphia</taxon>
        <taxon>Pectinida</taxon>
        <taxon>Pectinoidea</taxon>
        <taxon>Pectinidae</taxon>
        <taxon>Mizuhopecten</taxon>
    </lineage>
</organism>
<comment type="catalytic activity">
    <reaction evidence="6">
        <text>a 5'-end (N(7)-methyl 5'-triphosphoguanosine)-(2'-O-methyl-ribonucleoside)-(ribonucleotide) in mRNA + S-adenosyl-L-methionine = a 5'-end (N(7)-methyl 5'-triphosphoguanosine)-(2'-O-methyl-ribonucleoside)-(2'-O-methyl-ribonucleotide) in mRNA + S-adenosyl-L-homocysteine + H(+)</text>
        <dbReference type="Rhea" id="RHEA:67024"/>
        <dbReference type="Rhea" id="RHEA-COMP:17169"/>
        <dbReference type="Rhea" id="RHEA-COMP:17170"/>
        <dbReference type="ChEBI" id="CHEBI:15378"/>
        <dbReference type="ChEBI" id="CHEBI:57856"/>
        <dbReference type="ChEBI" id="CHEBI:59789"/>
        <dbReference type="ChEBI" id="CHEBI:167612"/>
        <dbReference type="ChEBI" id="CHEBI:167614"/>
        <dbReference type="EC" id="2.1.1.296"/>
    </reaction>
</comment>
<dbReference type="STRING" id="6573.A0A210QLX0"/>
<dbReference type="PROSITE" id="PS51614">
    <property type="entry name" value="SAM_MT_ADRIFT"/>
    <property type="match status" value="1"/>
</dbReference>
<evidence type="ECO:0000313" key="11">
    <source>
        <dbReference type="Proteomes" id="UP000242188"/>
    </source>
</evidence>
<feature type="active site" description="Proton acceptor" evidence="7">
    <location>
        <position position="272"/>
    </location>
</feature>
<evidence type="ECO:0000256" key="2">
    <source>
        <dbReference type="ARBA" id="ARBA00021134"/>
    </source>
</evidence>
<dbReference type="GO" id="GO:0032259">
    <property type="term" value="P:methylation"/>
    <property type="evidence" value="ECO:0007669"/>
    <property type="project" value="UniProtKB-KW"/>
</dbReference>
<accession>A0A210QLX0</accession>
<evidence type="ECO:0000256" key="5">
    <source>
        <dbReference type="ARBA" id="ARBA00022691"/>
    </source>
</evidence>
<dbReference type="SUPFAM" id="SSF53335">
    <property type="entry name" value="S-adenosyl-L-methionine-dependent methyltransferases"/>
    <property type="match status" value="1"/>
</dbReference>
<dbReference type="Pfam" id="PF01728">
    <property type="entry name" value="FtsJ"/>
    <property type="match status" value="1"/>
</dbReference>
<dbReference type="OrthoDB" id="429597at2759"/>
<dbReference type="EMBL" id="NEDP02002985">
    <property type="protein sequence ID" value="OWF49722.1"/>
    <property type="molecule type" value="Genomic_DNA"/>
</dbReference>
<protein>
    <recommendedName>
        <fullName evidence="2">Cap-specific mRNA (nucleoside-2'-O-)-methyltransferase 2</fullName>
        <ecNumber evidence="1">2.1.1.296</ecNumber>
    </recommendedName>
</protein>